<dbReference type="AlphaFoldDB" id="A0A7Y9IST6"/>
<gene>
    <name evidence="2" type="ORF">FHW18_001686</name>
</gene>
<accession>A0A7Y9IST6</accession>
<proteinExistence type="predicted"/>
<keyword evidence="3" id="KW-1185">Reference proteome</keyword>
<evidence type="ECO:0000313" key="2">
    <source>
        <dbReference type="EMBL" id="NYE82415.1"/>
    </source>
</evidence>
<evidence type="ECO:0000313" key="3">
    <source>
        <dbReference type="Proteomes" id="UP000542125"/>
    </source>
</evidence>
<feature type="region of interest" description="Disordered" evidence="1">
    <location>
        <begin position="59"/>
        <end position="78"/>
    </location>
</feature>
<reference evidence="2 3" key="1">
    <citation type="submission" date="2020-07" db="EMBL/GenBank/DDBJ databases">
        <title>Genomic Encyclopedia of Type Strains, Phase IV (KMG-V): Genome sequencing to study the core and pangenomes of soil and plant-associated prokaryotes.</title>
        <authorList>
            <person name="Whitman W."/>
        </authorList>
    </citation>
    <scope>NUCLEOTIDE SEQUENCE [LARGE SCALE GENOMIC DNA]</scope>
    <source>
        <strain evidence="2 3">SAS40</strain>
    </source>
</reference>
<protein>
    <submittedName>
        <fullName evidence="2">Uncharacterized protein</fullName>
    </submittedName>
</protein>
<dbReference type="Proteomes" id="UP000542125">
    <property type="component" value="Unassembled WGS sequence"/>
</dbReference>
<dbReference type="RefSeq" id="WP_179585289.1">
    <property type="nucleotide sequence ID" value="NZ_JACBYR010000001.1"/>
</dbReference>
<name>A0A7Y9IST6_9BURK</name>
<organism evidence="2 3">
    <name type="scientific">Pigmentiphaga litoralis</name>
    <dbReference type="NCBI Taxonomy" id="516702"/>
    <lineage>
        <taxon>Bacteria</taxon>
        <taxon>Pseudomonadati</taxon>
        <taxon>Pseudomonadota</taxon>
        <taxon>Betaproteobacteria</taxon>
        <taxon>Burkholderiales</taxon>
        <taxon>Alcaligenaceae</taxon>
        <taxon>Pigmentiphaga</taxon>
    </lineage>
</organism>
<evidence type="ECO:0000256" key="1">
    <source>
        <dbReference type="SAM" id="MobiDB-lite"/>
    </source>
</evidence>
<comment type="caution">
    <text evidence="2">The sequence shown here is derived from an EMBL/GenBank/DDBJ whole genome shotgun (WGS) entry which is preliminary data.</text>
</comment>
<sequence length="84" mass="8814">MLMNSERVAAFDDFIAPRAEPFNVGPAFPGGRALRPVGIAPAATNTIEQRWIDDASDTRCKTAPAPADGSHAPGRAPAARCLIV</sequence>
<dbReference type="EMBL" id="JACBYR010000001">
    <property type="protein sequence ID" value="NYE82415.1"/>
    <property type="molecule type" value="Genomic_DNA"/>
</dbReference>